<keyword evidence="2" id="KW-1133">Transmembrane helix</keyword>
<evidence type="ECO:0000313" key="3">
    <source>
        <dbReference type="EMBL" id="CAI9279137.1"/>
    </source>
</evidence>
<protein>
    <submittedName>
        <fullName evidence="3">Uncharacterized protein</fullName>
    </submittedName>
</protein>
<name>A0AA35YSK0_LACSI</name>
<evidence type="ECO:0000256" key="1">
    <source>
        <dbReference type="SAM" id="MobiDB-lite"/>
    </source>
</evidence>
<keyword evidence="2" id="KW-0812">Transmembrane</keyword>
<gene>
    <name evidence="3" type="ORF">LSALG_LOCUS18960</name>
</gene>
<dbReference type="PANTHER" id="PTHR45657">
    <property type="entry name" value="CRAL-TRIO DOMAIN-CONTAINING PROTEIN YKL091C-RELATED"/>
    <property type="match status" value="1"/>
</dbReference>
<proteinExistence type="predicted"/>
<keyword evidence="2" id="KW-0472">Membrane</keyword>
<feature type="transmembrane region" description="Helical" evidence="2">
    <location>
        <begin position="143"/>
        <end position="162"/>
    </location>
</feature>
<keyword evidence="4" id="KW-1185">Reference proteome</keyword>
<organism evidence="3 4">
    <name type="scientific">Lactuca saligna</name>
    <name type="common">Willowleaf lettuce</name>
    <dbReference type="NCBI Taxonomy" id="75948"/>
    <lineage>
        <taxon>Eukaryota</taxon>
        <taxon>Viridiplantae</taxon>
        <taxon>Streptophyta</taxon>
        <taxon>Embryophyta</taxon>
        <taxon>Tracheophyta</taxon>
        <taxon>Spermatophyta</taxon>
        <taxon>Magnoliopsida</taxon>
        <taxon>eudicotyledons</taxon>
        <taxon>Gunneridae</taxon>
        <taxon>Pentapetalae</taxon>
        <taxon>asterids</taxon>
        <taxon>campanulids</taxon>
        <taxon>Asterales</taxon>
        <taxon>Asteraceae</taxon>
        <taxon>Cichorioideae</taxon>
        <taxon>Cichorieae</taxon>
        <taxon>Lactucinae</taxon>
        <taxon>Lactuca</taxon>
    </lineage>
</organism>
<feature type="region of interest" description="Disordered" evidence="1">
    <location>
        <begin position="227"/>
        <end position="272"/>
    </location>
</feature>
<dbReference type="AlphaFoldDB" id="A0AA35YSK0"/>
<evidence type="ECO:0000313" key="4">
    <source>
        <dbReference type="Proteomes" id="UP001177003"/>
    </source>
</evidence>
<dbReference type="InterPro" id="IPR051026">
    <property type="entry name" value="PI/PC_transfer"/>
</dbReference>
<dbReference type="PANTHER" id="PTHR45657:SF5">
    <property type="entry name" value="PHOSPHATIDYLINOSITOL_PHOSPHATIDYLCHOLINE TRANSFER PROTEIN SFH6"/>
    <property type="match status" value="1"/>
</dbReference>
<dbReference type="EMBL" id="OX465080">
    <property type="protein sequence ID" value="CAI9279137.1"/>
    <property type="molecule type" value="Genomic_DNA"/>
</dbReference>
<accession>A0AA35YSK0</accession>
<reference evidence="3" key="1">
    <citation type="submission" date="2023-04" db="EMBL/GenBank/DDBJ databases">
        <authorList>
            <person name="Vijverberg K."/>
            <person name="Xiong W."/>
            <person name="Schranz E."/>
        </authorList>
    </citation>
    <scope>NUCLEOTIDE SEQUENCE</scope>
</reference>
<dbReference type="Proteomes" id="UP001177003">
    <property type="component" value="Chromosome 4"/>
</dbReference>
<evidence type="ECO:0000256" key="2">
    <source>
        <dbReference type="SAM" id="Phobius"/>
    </source>
</evidence>
<sequence>MATIILNELPDFLGGMCTQCLDKGGCLLSDKGPWNNPEILKLALNSEARRSEAEDIASPKAMRSYSHLRLTPVREEAKTIGGTSYAGPFSGYDEYVPMVDKAVDYGWKKQPSSPKPYDPRGQSQTWTLTFIEGQKGVEKANGMWVMLVAVLMTVFSVLNSVLKRVTKKLPETNEEFRPPSPIPSFKEAEVFNSMLKRLGELEEKMFPNDDCDHFFLVYAIMEIQTTETSENSTSLPPVIAHPQTIKTSEPPQPPPPVTNMPESEASDDTDYN</sequence>